<feature type="coiled-coil region" evidence="1">
    <location>
        <begin position="1013"/>
        <end position="1040"/>
    </location>
</feature>
<sequence>MSHDDPFTIDLFGNTALSSGLGLGLGVTAFASDFEPDDDPDPTTPAPALPIAAVVRQSSPADRARGLNFYLADDRALARRWKDRARDNIAAIRLAARIEADERPATREEQEMLIRFTGFGASDLANGVFRRPGELEFRKGWDDIGSDLEDAVGETDYASLARCTQYAHFTPEFIVRAIWSGLQRLGWRGGRVLEPGIGTGLFPALMPEALRDLSYVTGVELDPVTARIVRLLQPRARILTGDFARTELPASFDLAIGNPPFSDRTVRSDRAYRSLGMRLHDYFIARSIDLLKPGAFAAFVTSSGTMDKADSSAREHIARTADLIAAIRLPEGSFRADAGTDVVVDILFFRKRKVAEPEGDLSWLDTDEIRPATQDEGAIRVNRWFAQHPEFVLGTHALTSGPFGETYTCLAPDGEDLDAALSAAVHLFPEGRYDGEPTEIDLDLEDATDDSPPDLPAGQHVREGSFFFDNARGLMQVIDGEPVTVTVRKGRSADGIPEKHVRIIRKLIPVRDAVREVLKAQELDRPWKDLQVKLRIAWSSFVRDFGPINHTTVSITEDPETGETRESHRRPNLQPFLDDPDCWLVASIEDYDLENDTARPGPIFTDRVISPPAPPVITSAADALAVVLNERGHVDLDHIAELLHRNPEDVVTELGSAIFRDPAAGSWQMADAYLSGHVRDKLKVAEAAAGLDPAYERNVSALTAVQPVDLRPSDITARLGAPWIPAGDVVAFVKEMMGTDIRIHHMPELASWTVEARQLGYLAAGTSEWGTDRRHAGELLSDALNSRVPQIFDTIRDGDSEKRVLNVVDTEAAKEKLHKIKQAFQRWIWSDPDRTDRLARVYNDRFNNIAPRKFNGDHLKLPGASGAFVLYGHQKRGIWRIISAGSTYLAHAVGAGKTMTMAASIMEQRRLGLVAKAMQVVPGHCLAQAAREFLALYPTARILVADETNFSKDKRARFLSRAATATWDAIIITHSAFRFIGVPAAFEQQMIHDELELYETLLLKVEDEDRVSRKRLERLKEGLQERLEALSTRKDDLLTIAEIGVDQIIVDEAQEFRKLSFATNMSTLKGVDPNGSQRAWDLYVKSRFIETINPGRALVLASGTPITNTLGEMFSVQRLMGHPALIERGLHEFDAWASTFGDTNTELELQPSGKYKPVSRFASFVNVPELIAMFRSFADVVMPADLREYVKVPAISTGRRQIVTSKPTQAFKHYQMVLAERIKAIEEREGPPQPGDDILLSVITDGRHAAIDLRLVDADHDNEADNKLNNLISNAFNIWKATEGSTYLRHDGKSFELPGAAQMIFSDLGTISVEKTRGFSAYRWIRDELIRLGVPASEIAFMQDFKKSAAKQRLFGDVRAGRVRFLIGSSETMGTGVNAQLRLKALHHLDVPWLPSQIEQREGRIVRQGNQHDEVDIFAYATEGSLDATMWQNNERKARFIAAALSGDTSIRRLEDIGEGQANQFAMAKAIASGDQRLMQKAGLEADIARLERLRAAHIDDQHAVRRQIRDAERDIESSMRRIAEVGQDIERLVPTSGDAFSVTVMGKVYAERKEAGRALMKEILTQVQLQGQGETIIASIGGFDLKYGGERFGRDAYRYTTMLMRTGTDFEIDLPVTVTPLGAVSRLERALGDFEGERERNRQRLADARRRLASYQSRDEGGDFAFAGELAEKRRQLAEVDAALATDVDDRIAA</sequence>
<proteinExistence type="predicted"/>
<dbReference type="InterPro" id="IPR027417">
    <property type="entry name" value="P-loop_NTPase"/>
</dbReference>
<keyword evidence="1" id="KW-0175">Coiled coil</keyword>
<dbReference type="InterPro" id="IPR029063">
    <property type="entry name" value="SAM-dependent_MTases_sf"/>
</dbReference>
<dbReference type="CDD" id="cd02440">
    <property type="entry name" value="AdoMet_MTases"/>
    <property type="match status" value="1"/>
</dbReference>
<organism evidence="3">
    <name type="scientific">Rhizobium rhizogenes</name>
    <name type="common">Agrobacterium rhizogenes</name>
    <dbReference type="NCBI Taxonomy" id="359"/>
    <lineage>
        <taxon>Bacteria</taxon>
        <taxon>Pseudomonadati</taxon>
        <taxon>Pseudomonadota</taxon>
        <taxon>Alphaproteobacteria</taxon>
        <taxon>Hyphomicrobiales</taxon>
        <taxon>Rhizobiaceae</taxon>
        <taxon>Rhizobium/Agrobacterium group</taxon>
        <taxon>Rhizobium</taxon>
    </lineage>
</organism>
<gene>
    <name evidence="3" type="ORF">pOC-C5.8_568</name>
</gene>
<dbReference type="InterPro" id="IPR002052">
    <property type="entry name" value="DNA_methylase_N6_adenine_CS"/>
</dbReference>
<evidence type="ECO:0000313" key="3">
    <source>
        <dbReference type="EMBL" id="QCL10744.1"/>
    </source>
</evidence>
<keyword evidence="3" id="KW-0614">Plasmid</keyword>
<dbReference type="SUPFAM" id="SSF52540">
    <property type="entry name" value="P-loop containing nucleoside triphosphate hydrolases"/>
    <property type="match status" value="2"/>
</dbReference>
<dbReference type="GO" id="GO:0032259">
    <property type="term" value="P:methylation"/>
    <property type="evidence" value="ECO:0007669"/>
    <property type="project" value="InterPro"/>
</dbReference>
<dbReference type="SUPFAM" id="SSF53335">
    <property type="entry name" value="S-adenosyl-L-methionine-dependent methyltransferases"/>
    <property type="match status" value="1"/>
</dbReference>
<dbReference type="PROSITE" id="PS00092">
    <property type="entry name" value="N6_MTASE"/>
    <property type="match status" value="1"/>
</dbReference>
<protein>
    <submittedName>
        <fullName evidence="3">SNF2 family N-terminal domain protein</fullName>
    </submittedName>
</protein>
<dbReference type="Gene3D" id="3.40.50.150">
    <property type="entry name" value="Vaccinia Virus protein VP39"/>
    <property type="match status" value="1"/>
</dbReference>
<dbReference type="InterPro" id="IPR052933">
    <property type="entry name" value="DNA_Protect_Modify"/>
</dbReference>
<evidence type="ECO:0000256" key="1">
    <source>
        <dbReference type="SAM" id="Coils"/>
    </source>
</evidence>
<dbReference type="RefSeq" id="WP_172694565.1">
    <property type="nucleotide sequence ID" value="NZ_MK318973.1"/>
</dbReference>
<dbReference type="PRINTS" id="PR00507">
    <property type="entry name" value="N12N6MTFRASE"/>
</dbReference>
<evidence type="ECO:0000259" key="2">
    <source>
        <dbReference type="SMART" id="SM00487"/>
    </source>
</evidence>
<dbReference type="GO" id="GO:0006304">
    <property type="term" value="P:DNA modification"/>
    <property type="evidence" value="ECO:0007669"/>
    <property type="project" value="InterPro"/>
</dbReference>
<dbReference type="EMBL" id="MK318973">
    <property type="protein sequence ID" value="QCL10744.1"/>
    <property type="molecule type" value="Genomic_DNA"/>
</dbReference>
<dbReference type="GO" id="GO:0009007">
    <property type="term" value="F:site-specific DNA-methyltransferase (adenine-specific) activity"/>
    <property type="evidence" value="ECO:0007669"/>
    <property type="project" value="UniProtKB-EC"/>
</dbReference>
<dbReference type="GO" id="GO:0003676">
    <property type="term" value="F:nucleic acid binding"/>
    <property type="evidence" value="ECO:0007669"/>
    <property type="project" value="InterPro"/>
</dbReference>
<reference evidence="3" key="1">
    <citation type="journal article" date="2019" name="Genome Biol. Evol.">
        <title>Evolutionary Relatedness and Classification of Tumour-Inducing and Opine-Catabolic Plasmids in Three Rhizobium rhizogenes Strains Isolated from the Same Crown Gall Tumour.</title>
        <authorList>
            <person name="Kuzmanovic N."/>
            <person name="Pulawska J."/>
        </authorList>
    </citation>
    <scope>NUCLEOTIDE SEQUENCE</scope>
    <source>
        <strain evidence="3">Colt5.8</strain>
        <plasmid evidence="3">pOC-Colt5.8</plasmid>
    </source>
</reference>
<dbReference type="InterPro" id="IPR014001">
    <property type="entry name" value="Helicase_ATP-bd"/>
</dbReference>
<dbReference type="Pfam" id="PF07669">
    <property type="entry name" value="Eco57I"/>
    <property type="match status" value="1"/>
</dbReference>
<feature type="coiled-coil region" evidence="1">
    <location>
        <begin position="1481"/>
        <end position="1529"/>
    </location>
</feature>
<dbReference type="InterPro" id="IPR011639">
    <property type="entry name" value="MethylTrfase_TaqI-like_dom"/>
</dbReference>
<feature type="coiled-coil region" evidence="1">
    <location>
        <begin position="1632"/>
        <end position="1659"/>
    </location>
</feature>
<dbReference type="PANTHER" id="PTHR41313">
    <property type="entry name" value="ADENINE-SPECIFIC METHYLTRANSFERASE"/>
    <property type="match status" value="1"/>
</dbReference>
<dbReference type="SMART" id="SM00487">
    <property type="entry name" value="DEXDc"/>
    <property type="match status" value="1"/>
</dbReference>
<feature type="domain" description="Helicase ATP-binding" evidence="2">
    <location>
        <begin position="866"/>
        <end position="1136"/>
    </location>
</feature>
<geneLocation type="plasmid" evidence="3">
    <name>pOC-Colt5.8</name>
</geneLocation>
<name>A0A4P8DK33_RHIRH</name>
<dbReference type="Gene3D" id="3.40.50.300">
    <property type="entry name" value="P-loop containing nucleotide triphosphate hydrolases"/>
    <property type="match status" value="2"/>
</dbReference>
<dbReference type="PANTHER" id="PTHR41313:SF1">
    <property type="entry name" value="DNA METHYLASE ADENINE-SPECIFIC DOMAIN-CONTAINING PROTEIN"/>
    <property type="match status" value="1"/>
</dbReference>
<accession>A0A4P8DK33</accession>